<evidence type="ECO:0000313" key="3">
    <source>
        <dbReference type="EMBL" id="RLN45115.1"/>
    </source>
</evidence>
<feature type="compositionally biased region" description="Low complexity" evidence="1">
    <location>
        <begin position="48"/>
        <end position="99"/>
    </location>
</feature>
<dbReference type="PANTHER" id="PTHR23389:SF21">
    <property type="entry name" value="ATPASE FAMILY AAA DOMAIN-CONTAINING PROTEIN 5"/>
    <property type="match status" value="1"/>
</dbReference>
<evidence type="ECO:0000259" key="2">
    <source>
        <dbReference type="Pfam" id="PF00004"/>
    </source>
</evidence>
<gene>
    <name evidence="3" type="ORF">BBI17_003843</name>
</gene>
<dbReference type="Proteomes" id="UP000285883">
    <property type="component" value="Unassembled WGS sequence"/>
</dbReference>
<reference evidence="3 4" key="1">
    <citation type="submission" date="2018-07" db="EMBL/GenBank/DDBJ databases">
        <title>Genome sequencing of oomycete isolates from Chile give support for New Zealand origin for Phytophthora kernoviae and make available the first Nothophytophthora sp. genome.</title>
        <authorList>
            <person name="Studholme D.J."/>
            <person name="Sanfuentes E."/>
            <person name="Panda P."/>
            <person name="Hill R."/>
            <person name="Sambles C."/>
            <person name="Grant M."/>
            <person name="Williams N.M."/>
            <person name="Mcdougal R.L."/>
        </authorList>
    </citation>
    <scope>NUCLEOTIDE SEQUENCE [LARGE SCALE GENOMIC DNA]</scope>
    <source>
        <strain evidence="3">Chile2</strain>
    </source>
</reference>
<evidence type="ECO:0000313" key="4">
    <source>
        <dbReference type="Proteomes" id="UP000285883"/>
    </source>
</evidence>
<dbReference type="InterPro" id="IPR027417">
    <property type="entry name" value="P-loop_NTPase"/>
</dbReference>
<feature type="region of interest" description="Disordered" evidence="1">
    <location>
        <begin position="271"/>
        <end position="303"/>
    </location>
</feature>
<dbReference type="Pfam" id="PF00004">
    <property type="entry name" value="AAA"/>
    <property type="match status" value="1"/>
</dbReference>
<feature type="compositionally biased region" description="Basic and acidic residues" evidence="1">
    <location>
        <begin position="130"/>
        <end position="144"/>
    </location>
</feature>
<feature type="compositionally biased region" description="Basic residues" evidence="1">
    <location>
        <begin position="784"/>
        <end position="796"/>
    </location>
</feature>
<dbReference type="EMBL" id="MAYM02000222">
    <property type="protein sequence ID" value="RLN45115.1"/>
    <property type="molecule type" value="Genomic_DNA"/>
</dbReference>
<protein>
    <recommendedName>
        <fullName evidence="2">ATPase AAA-type core domain-containing protein</fullName>
    </recommendedName>
</protein>
<comment type="caution">
    <text evidence="3">The sequence shown here is derived from an EMBL/GenBank/DDBJ whole genome shotgun (WGS) entry which is preliminary data.</text>
</comment>
<feature type="domain" description="ATPase AAA-type core" evidence="2">
    <location>
        <begin position="722"/>
        <end position="856"/>
    </location>
</feature>
<dbReference type="PANTHER" id="PTHR23389">
    <property type="entry name" value="CHROMOSOME TRANSMISSION FIDELITY FACTOR 18"/>
    <property type="match status" value="1"/>
</dbReference>
<dbReference type="InterPro" id="IPR003959">
    <property type="entry name" value="ATPase_AAA_core"/>
</dbReference>
<feature type="region of interest" description="Disordered" evidence="1">
    <location>
        <begin position="48"/>
        <end position="154"/>
    </location>
</feature>
<feature type="compositionally biased region" description="Polar residues" evidence="1">
    <location>
        <begin position="361"/>
        <end position="381"/>
    </location>
</feature>
<dbReference type="GO" id="GO:0005634">
    <property type="term" value="C:nucleus"/>
    <property type="evidence" value="ECO:0007669"/>
    <property type="project" value="TreeGrafter"/>
</dbReference>
<evidence type="ECO:0000256" key="1">
    <source>
        <dbReference type="SAM" id="MobiDB-lite"/>
    </source>
</evidence>
<sequence length="1086" mass="119867">MAPPNMSFQVGPQGYGMLPPTQMQHMNPAAQGMPQQSMPMQMPQQSMPMQQQSMPMQQQNMPMQQQSMPMQHQPQQNMSMPQQNMPQQGMPQMQMNGPPHSGPMVDASAPSGRVTSVMESQGLSSWLGNEKSEGPEDKSMDRSNDSPLDISLDQLRAKETINRISPEKRSLVEEIDSEADDKEFDERAHWARRGSRKKARASRRAAEDKSQPSIALFCIKETSNDTTESGGAVDSATTASKLEKIDSEDLSLSVLEKAEIESRGELKYASSDIVSLVTPEKPSKSSDDDIPSNVMSSGRPKRQAVVRAEIMQQQQKLLAAVEARKSAASFLTPPPSAKKADANSTVSGRKRKLEMNKKKTSPNTKKAPSGNSATPGKSPNIKTAQSFFLNEEEKKQLQEIEAVSLFREQLRQTREKDKAFFTGATVNPFFQARAVSKRCNSVENDDGVIEIDADCGDDDGEIKQRRGAVGGRWSKQLPLFPVMQHVFSTCLEAEDRDTSTDYPVIPRKPLPMETNSAAVVVIEDDSSGDSRLTAAVMGQLKVAMNAQVTTECSFSEQFWLREYLDASCVTREYINAPCTTADHDGLIDVTSPRPVVTSGVRATTQTETTTQTEEHLIEELVEMHGMQEKNVRELFAGLEQAKAKHFDREQNLSLVDRYMPVNASGLVGNYDVLRLLSSWLSAWKVGGDDRDRRDCFESELFTFEDGDSDSEDEVGDLCRLFILEGESGSGKSAAVYACAEELGYEIIEINAAQNRSGKSIVELAGEATQSTRVLHVGGKDDRVKKKHKKKRRRHSEGRKSLDKGTAASLSLVLFEDVDLVFDDDKGFLSALCSIAKHSKCPIVVTCNQLPDAFPSKPGRLRRGLFRPSMGEFATWMRLVAFIEGLPVALTLVNALVEAKGRKPEDKSHEEKVADAVAMEDLAHVMDAASLADIWMAPNDGEFGSNDNEDSFFLCQRKRLAALELRHSSLYMLESPANPLGASLQRVREAQAPSASVCIQRTLDSALAASRRLAHQEALAELKPKFELPLAYKGTGLQEGRRRTSRRNHYLGDVLGDMALLDELPSFNTYLQLEEDQIVAASPASSQ</sequence>
<name>A0A3R7KBJ9_9STRA</name>
<dbReference type="GO" id="GO:0003677">
    <property type="term" value="F:DNA binding"/>
    <property type="evidence" value="ECO:0007669"/>
    <property type="project" value="TreeGrafter"/>
</dbReference>
<dbReference type="GO" id="GO:0016887">
    <property type="term" value="F:ATP hydrolysis activity"/>
    <property type="evidence" value="ECO:0007669"/>
    <property type="project" value="InterPro"/>
</dbReference>
<feature type="region of interest" description="Disordered" evidence="1">
    <location>
        <begin position="776"/>
        <end position="801"/>
    </location>
</feature>
<dbReference type="AlphaFoldDB" id="A0A3R7KBJ9"/>
<dbReference type="GO" id="GO:0005524">
    <property type="term" value="F:ATP binding"/>
    <property type="evidence" value="ECO:0007669"/>
    <property type="project" value="InterPro"/>
</dbReference>
<feature type="compositionally biased region" description="Basic residues" evidence="1">
    <location>
        <begin position="190"/>
        <end position="203"/>
    </location>
</feature>
<dbReference type="SUPFAM" id="SSF52540">
    <property type="entry name" value="P-loop containing nucleoside triphosphate hydrolases"/>
    <property type="match status" value="1"/>
</dbReference>
<feature type="compositionally biased region" description="Polar residues" evidence="1">
    <location>
        <begin position="113"/>
        <end position="127"/>
    </location>
</feature>
<feature type="region of interest" description="Disordered" evidence="1">
    <location>
        <begin position="173"/>
        <end position="210"/>
    </location>
</feature>
<feature type="compositionally biased region" description="Acidic residues" evidence="1">
    <location>
        <begin position="173"/>
        <end position="183"/>
    </location>
</feature>
<dbReference type="Gene3D" id="3.40.50.300">
    <property type="entry name" value="P-loop containing nucleotide triphosphate hydrolases"/>
    <property type="match status" value="1"/>
</dbReference>
<organism evidence="3 4">
    <name type="scientific">Phytophthora kernoviae</name>
    <dbReference type="NCBI Taxonomy" id="325452"/>
    <lineage>
        <taxon>Eukaryota</taxon>
        <taxon>Sar</taxon>
        <taxon>Stramenopiles</taxon>
        <taxon>Oomycota</taxon>
        <taxon>Peronosporomycetes</taxon>
        <taxon>Peronosporales</taxon>
        <taxon>Peronosporaceae</taxon>
        <taxon>Phytophthora</taxon>
    </lineage>
</organism>
<proteinExistence type="predicted"/>
<dbReference type="GO" id="GO:0061860">
    <property type="term" value="F:DNA clamp unloader activity"/>
    <property type="evidence" value="ECO:0007669"/>
    <property type="project" value="TreeGrafter"/>
</dbReference>
<accession>A0A3R7KBJ9</accession>
<feature type="region of interest" description="Disordered" evidence="1">
    <location>
        <begin position="322"/>
        <end position="381"/>
    </location>
</feature>